<dbReference type="Pfam" id="PF00515">
    <property type="entry name" value="TPR_1"/>
    <property type="match status" value="1"/>
</dbReference>
<feature type="chain" id="PRO_5012635189" evidence="2">
    <location>
        <begin position="20"/>
        <end position="342"/>
    </location>
</feature>
<dbReference type="SUPFAM" id="SSF48452">
    <property type="entry name" value="TPR-like"/>
    <property type="match status" value="2"/>
</dbReference>
<dbReference type="STRING" id="1121884.SAMN02745131_01385"/>
<evidence type="ECO:0000256" key="2">
    <source>
        <dbReference type="SAM" id="SignalP"/>
    </source>
</evidence>
<dbReference type="AlphaFoldDB" id="A0A1M4X8T8"/>
<dbReference type="InterPro" id="IPR019734">
    <property type="entry name" value="TPR_rpt"/>
</dbReference>
<dbReference type="InterPro" id="IPR011990">
    <property type="entry name" value="TPR-like_helical_dom_sf"/>
</dbReference>
<dbReference type="PROSITE" id="PS50293">
    <property type="entry name" value="TPR_REGION"/>
    <property type="match status" value="1"/>
</dbReference>
<dbReference type="Proteomes" id="UP000184048">
    <property type="component" value="Unassembled WGS sequence"/>
</dbReference>
<dbReference type="SMART" id="SM00028">
    <property type="entry name" value="TPR"/>
    <property type="match status" value="6"/>
</dbReference>
<dbReference type="RefSeq" id="WP_072834594.1">
    <property type="nucleotide sequence ID" value="NZ_FQUU01000004.1"/>
</dbReference>
<feature type="repeat" description="TPR" evidence="1">
    <location>
        <begin position="262"/>
        <end position="295"/>
    </location>
</feature>
<evidence type="ECO:0000313" key="3">
    <source>
        <dbReference type="EMBL" id="SHE89894.1"/>
    </source>
</evidence>
<proteinExistence type="predicted"/>
<sequence length="342" mass="39219">MLKVILAGAAMGISFSLFAQSDSSTYFLQKGIEEKVKGRRMESLKHFEKAFQYNKTDKEVVSQLAAAYLELRRYGQARDQFKLLSDMGDRTDSTYRQLMLLSFNMRQFDDAIKYAGELKKINPAAKTAYYVGKAYYDKEDLGNAIKFLEVAAKEDDQNADIPYMVAKAYADMQNYSRAIPYFQKAVKLNPSQSYWTYEMALIYYAMNDDQNSLKYMLEAAEKGLKKDNNYMQNLATAYINAGRFNEGIGVLQDLLRLRPSDMNLLYTIAEAYYNAKKYDNAINYYDEVLAANKTNAEALYMIGMCYQKKGEKQKGMDLCDKAIEMDPSLQNLKQKKEMPGGF</sequence>
<dbReference type="EMBL" id="FQUU01000004">
    <property type="protein sequence ID" value="SHE89894.1"/>
    <property type="molecule type" value="Genomic_DNA"/>
</dbReference>
<organism evidence="3 4">
    <name type="scientific">Flavisolibacter ginsengisoli DSM 18119</name>
    <dbReference type="NCBI Taxonomy" id="1121884"/>
    <lineage>
        <taxon>Bacteria</taxon>
        <taxon>Pseudomonadati</taxon>
        <taxon>Bacteroidota</taxon>
        <taxon>Chitinophagia</taxon>
        <taxon>Chitinophagales</taxon>
        <taxon>Chitinophagaceae</taxon>
        <taxon>Flavisolibacter</taxon>
    </lineage>
</organism>
<dbReference type="Pfam" id="PF13432">
    <property type="entry name" value="TPR_16"/>
    <property type="match status" value="1"/>
</dbReference>
<evidence type="ECO:0000256" key="1">
    <source>
        <dbReference type="PROSITE-ProRule" id="PRU00339"/>
    </source>
</evidence>
<reference evidence="3 4" key="1">
    <citation type="submission" date="2016-11" db="EMBL/GenBank/DDBJ databases">
        <authorList>
            <person name="Jaros S."/>
            <person name="Januszkiewicz K."/>
            <person name="Wedrychowicz H."/>
        </authorList>
    </citation>
    <scope>NUCLEOTIDE SEQUENCE [LARGE SCALE GENOMIC DNA]</scope>
    <source>
        <strain evidence="3 4">DSM 18119</strain>
    </source>
</reference>
<dbReference type="Pfam" id="PF12895">
    <property type="entry name" value="ANAPC3"/>
    <property type="match status" value="1"/>
</dbReference>
<keyword evidence="2" id="KW-0732">Signal</keyword>
<accession>A0A1M4X8T8</accession>
<feature type="repeat" description="TPR" evidence="1">
    <location>
        <begin position="228"/>
        <end position="261"/>
    </location>
</feature>
<feature type="repeat" description="TPR" evidence="1">
    <location>
        <begin position="159"/>
        <end position="192"/>
    </location>
</feature>
<dbReference type="PROSITE" id="PS50005">
    <property type="entry name" value="TPR"/>
    <property type="match status" value="4"/>
</dbReference>
<dbReference type="PANTHER" id="PTHR12558">
    <property type="entry name" value="CELL DIVISION CYCLE 16,23,27"/>
    <property type="match status" value="1"/>
</dbReference>
<feature type="repeat" description="TPR" evidence="1">
    <location>
        <begin position="296"/>
        <end position="329"/>
    </location>
</feature>
<dbReference type="OrthoDB" id="672485at2"/>
<evidence type="ECO:0000313" key="4">
    <source>
        <dbReference type="Proteomes" id="UP000184048"/>
    </source>
</evidence>
<name>A0A1M4X8T8_9BACT</name>
<protein>
    <submittedName>
        <fullName evidence="3">Anaphase-promoting complex, cyclosome, subunit 3</fullName>
    </submittedName>
</protein>
<gene>
    <name evidence="3" type="ORF">SAMN02745131_01385</name>
</gene>
<keyword evidence="4" id="KW-1185">Reference proteome</keyword>
<keyword evidence="1" id="KW-0802">TPR repeat</keyword>
<dbReference type="PANTHER" id="PTHR12558:SF13">
    <property type="entry name" value="CELL DIVISION CYCLE PROTEIN 27 HOMOLOG"/>
    <property type="match status" value="1"/>
</dbReference>
<feature type="signal peptide" evidence="2">
    <location>
        <begin position="1"/>
        <end position="19"/>
    </location>
</feature>
<dbReference type="Gene3D" id="1.25.40.10">
    <property type="entry name" value="Tetratricopeptide repeat domain"/>
    <property type="match status" value="3"/>
</dbReference>